<dbReference type="EMBL" id="BOMQ01000097">
    <property type="protein sequence ID" value="GIE54175.1"/>
    <property type="molecule type" value="Genomic_DNA"/>
</dbReference>
<protein>
    <submittedName>
        <fullName evidence="2">Uncharacterized protein</fullName>
    </submittedName>
</protein>
<organism evidence="2 3">
    <name type="scientific">Actinoplanes nipponensis</name>
    <dbReference type="NCBI Taxonomy" id="135950"/>
    <lineage>
        <taxon>Bacteria</taxon>
        <taxon>Bacillati</taxon>
        <taxon>Actinomycetota</taxon>
        <taxon>Actinomycetes</taxon>
        <taxon>Micromonosporales</taxon>
        <taxon>Micromonosporaceae</taxon>
        <taxon>Actinoplanes</taxon>
    </lineage>
</organism>
<comment type="caution">
    <text evidence="2">The sequence shown here is derived from an EMBL/GenBank/DDBJ whole genome shotgun (WGS) entry which is preliminary data.</text>
</comment>
<dbReference type="InterPro" id="IPR006311">
    <property type="entry name" value="TAT_signal"/>
</dbReference>
<gene>
    <name evidence="2" type="ORF">Ani05nite_77090</name>
</gene>
<proteinExistence type="predicted"/>
<dbReference type="AlphaFoldDB" id="A0A919JRL9"/>
<feature type="signal peptide" evidence="1">
    <location>
        <begin position="1"/>
        <end position="36"/>
    </location>
</feature>
<reference evidence="2" key="1">
    <citation type="submission" date="2021-01" db="EMBL/GenBank/DDBJ databases">
        <title>Whole genome shotgun sequence of Actinoplanes nipponensis NBRC 14063.</title>
        <authorList>
            <person name="Komaki H."/>
            <person name="Tamura T."/>
        </authorList>
    </citation>
    <scope>NUCLEOTIDE SEQUENCE</scope>
    <source>
        <strain evidence="2">NBRC 14063</strain>
    </source>
</reference>
<evidence type="ECO:0000256" key="1">
    <source>
        <dbReference type="SAM" id="SignalP"/>
    </source>
</evidence>
<dbReference type="Proteomes" id="UP000647172">
    <property type="component" value="Unassembled WGS sequence"/>
</dbReference>
<evidence type="ECO:0000313" key="2">
    <source>
        <dbReference type="EMBL" id="GIE54175.1"/>
    </source>
</evidence>
<sequence>MPAVTTPSRRRTALRLAVAAALSGALVATGAPSAGAAPVASDASRPAALSPVAHHRAAPRTVPASALLQPADLGGAGTTAVTDDYWAALQPPQPCGPYPSARLRRADRAVQAMIGVDDRPTVVVNDVAIYAADGAHRYLRQLRRAVAGCGPGWAVLATGVAGDESVLLRHREHIDYADTDKDTYVVVARTGRALVVVADTGWETADGHEAVVRDLAPVAVGRAAVVSGG</sequence>
<keyword evidence="1" id="KW-0732">Signal</keyword>
<dbReference type="RefSeq" id="WP_203776742.1">
    <property type="nucleotide sequence ID" value="NZ_BAAAYJ010000084.1"/>
</dbReference>
<keyword evidence="3" id="KW-1185">Reference proteome</keyword>
<accession>A0A919JRL9</accession>
<name>A0A919JRL9_9ACTN</name>
<feature type="chain" id="PRO_5038024736" evidence="1">
    <location>
        <begin position="37"/>
        <end position="229"/>
    </location>
</feature>
<evidence type="ECO:0000313" key="3">
    <source>
        <dbReference type="Proteomes" id="UP000647172"/>
    </source>
</evidence>
<dbReference type="PROSITE" id="PS51318">
    <property type="entry name" value="TAT"/>
    <property type="match status" value="1"/>
</dbReference>